<feature type="modified residue" description="N6-carboxylysine" evidence="7">
    <location>
        <position position="221"/>
    </location>
</feature>
<dbReference type="GO" id="GO:0005524">
    <property type="term" value="F:ATP binding"/>
    <property type="evidence" value="ECO:0007669"/>
    <property type="project" value="UniProtKB-UniRule"/>
</dbReference>
<evidence type="ECO:0000259" key="10">
    <source>
        <dbReference type="Pfam" id="PF02875"/>
    </source>
</evidence>
<feature type="domain" description="Mur ligase N-terminal catalytic" evidence="9">
    <location>
        <begin position="24"/>
        <end position="97"/>
    </location>
</feature>
<evidence type="ECO:0000313" key="12">
    <source>
        <dbReference type="EMBL" id="PWB04182.1"/>
    </source>
</evidence>
<evidence type="ECO:0000313" key="13">
    <source>
        <dbReference type="Proteomes" id="UP000244905"/>
    </source>
</evidence>
<dbReference type="NCBIfam" id="TIGR01085">
    <property type="entry name" value="murE"/>
    <property type="match status" value="1"/>
</dbReference>
<dbReference type="GeneID" id="82524944"/>
<keyword evidence="13" id="KW-1185">Reference proteome</keyword>
<dbReference type="UniPathway" id="UPA00219"/>
<dbReference type="Pfam" id="PF02875">
    <property type="entry name" value="Mur_ligase_C"/>
    <property type="match status" value="1"/>
</dbReference>
<dbReference type="SUPFAM" id="SSF53244">
    <property type="entry name" value="MurD-like peptide ligases, peptide-binding domain"/>
    <property type="match status" value="1"/>
</dbReference>
<feature type="binding site" evidence="7">
    <location>
        <begin position="403"/>
        <end position="406"/>
    </location>
    <ligand>
        <name>meso-2,6-diaminopimelate</name>
        <dbReference type="ChEBI" id="CHEBI:57791"/>
    </ligand>
</feature>
<dbReference type="InterPro" id="IPR036565">
    <property type="entry name" value="Mur-like_cat_sf"/>
</dbReference>
<comment type="caution">
    <text evidence="12">The sequence shown here is derived from an EMBL/GenBank/DDBJ whole genome shotgun (WGS) entry which is preliminary data.</text>
</comment>
<feature type="binding site" evidence="7">
    <location>
        <position position="456"/>
    </location>
    <ligand>
        <name>meso-2,6-diaminopimelate</name>
        <dbReference type="ChEBI" id="CHEBI:57791"/>
    </ligand>
</feature>
<dbReference type="Pfam" id="PF01225">
    <property type="entry name" value="Mur_ligase"/>
    <property type="match status" value="1"/>
</dbReference>
<dbReference type="SUPFAM" id="SSF63418">
    <property type="entry name" value="MurE/MurF N-terminal domain"/>
    <property type="match status" value="1"/>
</dbReference>
<comment type="PTM">
    <text evidence="7">Carboxylation is probably crucial for Mg(2+) binding and, consequently, for the gamma-phosphate positioning of ATP.</text>
</comment>
<feature type="binding site" evidence="7">
    <location>
        <position position="379"/>
    </location>
    <ligand>
        <name>meso-2,6-diaminopimelate</name>
        <dbReference type="ChEBI" id="CHEBI:57791"/>
    </ligand>
</feature>
<dbReference type="InterPro" id="IPR036615">
    <property type="entry name" value="Mur_ligase_C_dom_sf"/>
</dbReference>
<feature type="binding site" evidence="7">
    <location>
        <position position="31"/>
    </location>
    <ligand>
        <name>UDP-N-acetyl-alpha-D-muramoyl-L-alanyl-D-glutamate</name>
        <dbReference type="ChEBI" id="CHEBI:83900"/>
    </ligand>
</feature>
<dbReference type="Gene3D" id="3.40.1190.10">
    <property type="entry name" value="Mur-like, catalytic domain"/>
    <property type="match status" value="1"/>
</dbReference>
<dbReference type="SUPFAM" id="SSF53623">
    <property type="entry name" value="MurD-like peptide ligases, catalytic domain"/>
    <property type="match status" value="1"/>
</dbReference>
<keyword evidence="5 7" id="KW-0131">Cell cycle</keyword>
<comment type="catalytic activity">
    <reaction evidence="7">
        <text>UDP-N-acetyl-alpha-D-muramoyl-L-alanyl-D-glutamate + meso-2,6-diaminopimelate + ATP = UDP-N-acetyl-alpha-D-muramoyl-L-alanyl-gamma-D-glutamyl-meso-2,6-diaminopimelate + ADP + phosphate + H(+)</text>
        <dbReference type="Rhea" id="RHEA:23676"/>
        <dbReference type="ChEBI" id="CHEBI:15378"/>
        <dbReference type="ChEBI" id="CHEBI:30616"/>
        <dbReference type="ChEBI" id="CHEBI:43474"/>
        <dbReference type="ChEBI" id="CHEBI:57791"/>
        <dbReference type="ChEBI" id="CHEBI:83900"/>
        <dbReference type="ChEBI" id="CHEBI:83905"/>
        <dbReference type="ChEBI" id="CHEBI:456216"/>
        <dbReference type="EC" id="6.3.2.13"/>
    </reaction>
</comment>
<protein>
    <recommendedName>
        <fullName evidence="7">UDP-N-acetylmuramoyl-L-alanyl-D-glutamate--2,6-diaminopimelate ligase</fullName>
        <ecNumber evidence="7">6.3.2.13</ecNumber>
    </recommendedName>
    <alternativeName>
        <fullName evidence="7">Meso-A2pm-adding enzyme</fullName>
    </alternativeName>
    <alternativeName>
        <fullName evidence="7">Meso-diaminopimelate-adding enzyme</fullName>
    </alternativeName>
    <alternativeName>
        <fullName evidence="7">UDP-MurNAc-L-Ala-D-Glu:meso-diaminopimelate ligase</fullName>
    </alternativeName>
    <alternativeName>
        <fullName evidence="7">UDP-MurNAc-tripeptide synthetase</fullName>
    </alternativeName>
    <alternativeName>
        <fullName evidence="7">UDP-N-acetylmuramyl-tripeptide synthetase</fullName>
    </alternativeName>
</protein>
<keyword evidence="4 7" id="KW-0573">Peptidoglycan synthesis</keyword>
<dbReference type="GO" id="GO:0005737">
    <property type="term" value="C:cytoplasm"/>
    <property type="evidence" value="ECO:0007669"/>
    <property type="project" value="UniProtKB-SubCell"/>
</dbReference>
<evidence type="ECO:0000259" key="11">
    <source>
        <dbReference type="Pfam" id="PF08245"/>
    </source>
</evidence>
<evidence type="ECO:0000256" key="2">
    <source>
        <dbReference type="ARBA" id="ARBA00022618"/>
    </source>
</evidence>
<dbReference type="Gene3D" id="3.90.190.20">
    <property type="entry name" value="Mur ligase, C-terminal domain"/>
    <property type="match status" value="1"/>
</dbReference>
<comment type="pathway">
    <text evidence="7 8">Cell wall biogenesis; peptidoglycan biosynthesis.</text>
</comment>
<comment type="similarity">
    <text evidence="1 7">Belongs to the MurCDEF family. MurE subfamily.</text>
</comment>
<reference evidence="13" key="1">
    <citation type="submission" date="2018-02" db="EMBL/GenBank/DDBJ databases">
        <authorList>
            <person name="Clavel T."/>
            <person name="Strowig T."/>
        </authorList>
    </citation>
    <scope>NUCLEOTIDE SEQUENCE [LARGE SCALE GENOMIC DNA]</scope>
    <source>
        <strain evidence="13">DSM 103720</strain>
    </source>
</reference>
<dbReference type="GO" id="GO:0009252">
    <property type="term" value="P:peptidoglycan biosynthetic process"/>
    <property type="evidence" value="ECO:0007669"/>
    <property type="project" value="UniProtKB-UniRule"/>
</dbReference>
<name>A0A2V1IRQ6_9BACT</name>
<keyword evidence="7 12" id="KW-0436">Ligase</keyword>
<feature type="binding site" evidence="7">
    <location>
        <position position="189"/>
    </location>
    <ligand>
        <name>UDP-N-acetyl-alpha-D-muramoyl-L-alanyl-D-glutamate</name>
        <dbReference type="ChEBI" id="CHEBI:83900"/>
    </ligand>
</feature>
<dbReference type="InterPro" id="IPR000713">
    <property type="entry name" value="Mur_ligase_N"/>
</dbReference>
<feature type="binding site" evidence="7">
    <location>
        <position position="460"/>
    </location>
    <ligand>
        <name>meso-2,6-diaminopimelate</name>
        <dbReference type="ChEBI" id="CHEBI:57791"/>
    </ligand>
</feature>
<accession>A0A2V1IRQ6</accession>
<evidence type="ECO:0000259" key="9">
    <source>
        <dbReference type="Pfam" id="PF01225"/>
    </source>
</evidence>
<dbReference type="Gene3D" id="3.40.1390.10">
    <property type="entry name" value="MurE/MurF, N-terminal domain"/>
    <property type="match status" value="1"/>
</dbReference>
<dbReference type="EC" id="6.3.2.13" evidence="7"/>
<keyword evidence="2 7" id="KW-0132">Cell division</keyword>
<dbReference type="GO" id="GO:0051301">
    <property type="term" value="P:cell division"/>
    <property type="evidence" value="ECO:0007669"/>
    <property type="project" value="UniProtKB-KW"/>
</dbReference>
<evidence type="ECO:0000256" key="8">
    <source>
        <dbReference type="RuleBase" id="RU004135"/>
    </source>
</evidence>
<dbReference type="InterPro" id="IPR004101">
    <property type="entry name" value="Mur_ligase_C"/>
</dbReference>
<evidence type="ECO:0000256" key="4">
    <source>
        <dbReference type="ARBA" id="ARBA00022984"/>
    </source>
</evidence>
<evidence type="ECO:0000256" key="5">
    <source>
        <dbReference type="ARBA" id="ARBA00023306"/>
    </source>
</evidence>
<dbReference type="AlphaFoldDB" id="A0A2V1IRQ6"/>
<dbReference type="GO" id="GO:0008765">
    <property type="term" value="F:UDP-N-acetylmuramoylalanyl-D-glutamate-2,6-diaminopimelate ligase activity"/>
    <property type="evidence" value="ECO:0007669"/>
    <property type="project" value="UniProtKB-UniRule"/>
</dbReference>
<comment type="function">
    <text evidence="7">Catalyzes the addition of meso-diaminopimelic acid to the nucleotide precursor UDP-N-acetylmuramoyl-L-alanyl-D-glutamate (UMAG) in the biosynthesis of bacterial cell-wall peptidoglycan.</text>
</comment>
<feature type="short sequence motif" description="Meso-diaminopimelate recognition motif" evidence="7">
    <location>
        <begin position="403"/>
        <end position="406"/>
    </location>
</feature>
<comment type="cofactor">
    <cofactor evidence="7">
        <name>Mg(2+)</name>
        <dbReference type="ChEBI" id="CHEBI:18420"/>
    </cofactor>
</comment>
<feature type="binding site" evidence="7">
    <location>
        <position position="187"/>
    </location>
    <ligand>
        <name>UDP-N-acetyl-alpha-D-muramoyl-L-alanyl-D-glutamate</name>
        <dbReference type="ChEBI" id="CHEBI:83900"/>
    </ligand>
</feature>
<dbReference type="Pfam" id="PF08245">
    <property type="entry name" value="Mur_ligase_M"/>
    <property type="match status" value="1"/>
</dbReference>
<dbReference type="GO" id="GO:0000287">
    <property type="term" value="F:magnesium ion binding"/>
    <property type="evidence" value="ECO:0007669"/>
    <property type="project" value="UniProtKB-UniRule"/>
</dbReference>
<dbReference type="InterPro" id="IPR005761">
    <property type="entry name" value="UDP-N-AcMur-Glu-dNH2Pim_ligase"/>
</dbReference>
<sequence>MKKLNELLAPVQTVEIIGSDDKMISGLTSDSRQVTEGTLFVAVPGVSVDGHRFIPMAVEKGATAVVCQQLPEDLSTHVTYIVVPSSALALGYLASQWWDNPSRKLHLVGVTGTNGKTTTATLIYEMARLLGHKAGLLSTVCNYVDDTAYPTGHTTPDPLTINELLHRMVEAGCEYAAMEVSSHAADQQRIAGLRFEGGIFTNLTRDHLDYHKTFEAYLAAKKKFFDLLPADAFALTNADDKVGDVMLQNTRARRFTYSLRSEADFRGRIVESRLDGTLLSLNGHEVELLFTGKFNAYNLTAVYGACILLGWNHDDVLREMSRLVPVAGRFQAFHSPKGYTAIVDYAHTPDAVVNVLNAIREVIGRQGEIITVVGAGGNRDKGKRPIMAREAAARSERLILTSDNPRFEEPEEILRDMEEGLDEEARTRTLHITDRRQAIRTAATLASKGSVILIAGKGHEDYQEIKGVKHHFDDREVVREIIASESASGR</sequence>
<dbReference type="RefSeq" id="WP_107031106.1">
    <property type="nucleotide sequence ID" value="NZ_CAPEJN010000009.1"/>
</dbReference>
<dbReference type="PANTHER" id="PTHR23135:SF4">
    <property type="entry name" value="UDP-N-ACETYLMURAMOYL-L-ALANYL-D-GLUTAMATE--2,6-DIAMINOPIMELATE LIGASE MURE HOMOLOG, CHLOROPLASTIC"/>
    <property type="match status" value="1"/>
</dbReference>
<dbReference type="GO" id="GO:0008360">
    <property type="term" value="P:regulation of cell shape"/>
    <property type="evidence" value="ECO:0007669"/>
    <property type="project" value="UniProtKB-KW"/>
</dbReference>
<feature type="binding site" evidence="7">
    <location>
        <begin position="112"/>
        <end position="118"/>
    </location>
    <ligand>
        <name>ATP</name>
        <dbReference type="ChEBI" id="CHEBI:30616"/>
    </ligand>
</feature>
<dbReference type="PANTHER" id="PTHR23135">
    <property type="entry name" value="MUR LIGASE FAMILY MEMBER"/>
    <property type="match status" value="1"/>
</dbReference>
<keyword evidence="3 7" id="KW-0133">Cell shape</keyword>
<feature type="domain" description="Mur ligase C-terminal" evidence="10">
    <location>
        <begin position="328"/>
        <end position="458"/>
    </location>
</feature>
<gene>
    <name evidence="7" type="primary">murE</name>
    <name evidence="12" type="ORF">C5O23_01090</name>
</gene>
<evidence type="ECO:0000256" key="3">
    <source>
        <dbReference type="ARBA" id="ARBA00022960"/>
    </source>
</evidence>
<keyword evidence="7" id="KW-0067">ATP-binding</keyword>
<dbReference type="GO" id="GO:0071555">
    <property type="term" value="P:cell wall organization"/>
    <property type="evidence" value="ECO:0007669"/>
    <property type="project" value="UniProtKB-KW"/>
</dbReference>
<organism evidence="12 13">
    <name type="scientific">Duncaniella muris</name>
    <dbReference type="NCBI Taxonomy" id="2094150"/>
    <lineage>
        <taxon>Bacteria</taxon>
        <taxon>Pseudomonadati</taxon>
        <taxon>Bacteroidota</taxon>
        <taxon>Bacteroidia</taxon>
        <taxon>Bacteroidales</taxon>
        <taxon>Muribaculaceae</taxon>
        <taxon>Duncaniella</taxon>
    </lineage>
</organism>
<keyword evidence="6 7" id="KW-0961">Cell wall biogenesis/degradation</keyword>
<keyword evidence="7" id="KW-0963">Cytoplasm</keyword>
<feature type="domain" description="Mur ligase central" evidence="11">
    <location>
        <begin position="110"/>
        <end position="305"/>
    </location>
</feature>
<comment type="subcellular location">
    <subcellularLocation>
        <location evidence="7 8">Cytoplasm</location>
    </subcellularLocation>
</comment>
<evidence type="ECO:0000256" key="7">
    <source>
        <dbReference type="HAMAP-Rule" id="MF_00208"/>
    </source>
</evidence>
<proteinExistence type="inferred from homology"/>
<evidence type="ECO:0000256" key="6">
    <source>
        <dbReference type="ARBA" id="ARBA00023316"/>
    </source>
</evidence>
<dbReference type="EMBL" id="PUEC01000002">
    <property type="protein sequence ID" value="PWB04182.1"/>
    <property type="molecule type" value="Genomic_DNA"/>
</dbReference>
<keyword evidence="7" id="KW-0547">Nucleotide-binding</keyword>
<feature type="binding site" evidence="7">
    <location>
        <position position="181"/>
    </location>
    <ligand>
        <name>UDP-N-acetyl-alpha-D-muramoyl-L-alanyl-D-glutamate</name>
        <dbReference type="ChEBI" id="CHEBI:83900"/>
    </ligand>
</feature>
<evidence type="ECO:0000256" key="1">
    <source>
        <dbReference type="ARBA" id="ARBA00005898"/>
    </source>
</evidence>
<keyword evidence="7" id="KW-0460">Magnesium</keyword>
<dbReference type="HAMAP" id="MF_00208">
    <property type="entry name" value="MurE"/>
    <property type="match status" value="1"/>
</dbReference>
<dbReference type="InterPro" id="IPR035911">
    <property type="entry name" value="MurE/MurF_N"/>
</dbReference>
<comment type="caution">
    <text evidence="7">Lacks conserved residue(s) required for the propagation of feature annotation.</text>
</comment>
<dbReference type="NCBIfam" id="NF001126">
    <property type="entry name" value="PRK00139.1-4"/>
    <property type="match status" value="1"/>
</dbReference>
<feature type="binding site" evidence="7">
    <location>
        <begin position="154"/>
        <end position="155"/>
    </location>
    <ligand>
        <name>UDP-N-acetyl-alpha-D-muramoyl-L-alanyl-D-glutamate</name>
        <dbReference type="ChEBI" id="CHEBI:83900"/>
    </ligand>
</feature>
<dbReference type="InterPro" id="IPR013221">
    <property type="entry name" value="Mur_ligase_cen"/>
</dbReference>
<dbReference type="Proteomes" id="UP000244905">
    <property type="component" value="Unassembled WGS sequence"/>
</dbReference>